<keyword evidence="3" id="KW-1185">Reference proteome</keyword>
<evidence type="ECO:0000313" key="3">
    <source>
        <dbReference type="Proteomes" id="UP000217790"/>
    </source>
</evidence>
<evidence type="ECO:0000313" key="2">
    <source>
        <dbReference type="EMBL" id="PBK96153.1"/>
    </source>
</evidence>
<gene>
    <name evidence="2" type="ORF">ARMGADRAFT_1077665</name>
</gene>
<dbReference type="InParanoid" id="A0A2H3E6G4"/>
<feature type="transmembrane region" description="Helical" evidence="1">
    <location>
        <begin position="208"/>
        <end position="229"/>
    </location>
</feature>
<name>A0A2H3E6G4_ARMGA</name>
<feature type="transmembrane region" description="Helical" evidence="1">
    <location>
        <begin position="48"/>
        <end position="68"/>
    </location>
</feature>
<dbReference type="EMBL" id="KZ293651">
    <property type="protein sequence ID" value="PBK96153.1"/>
    <property type="molecule type" value="Genomic_DNA"/>
</dbReference>
<dbReference type="Proteomes" id="UP000217790">
    <property type="component" value="Unassembled WGS sequence"/>
</dbReference>
<feature type="transmembrane region" description="Helical" evidence="1">
    <location>
        <begin position="75"/>
        <end position="93"/>
    </location>
</feature>
<keyword evidence="1" id="KW-0472">Membrane</keyword>
<organism evidence="2 3">
    <name type="scientific">Armillaria gallica</name>
    <name type="common">Bulbous honey fungus</name>
    <name type="synonym">Armillaria bulbosa</name>
    <dbReference type="NCBI Taxonomy" id="47427"/>
    <lineage>
        <taxon>Eukaryota</taxon>
        <taxon>Fungi</taxon>
        <taxon>Dikarya</taxon>
        <taxon>Basidiomycota</taxon>
        <taxon>Agaricomycotina</taxon>
        <taxon>Agaricomycetes</taxon>
        <taxon>Agaricomycetidae</taxon>
        <taxon>Agaricales</taxon>
        <taxon>Marasmiineae</taxon>
        <taxon>Physalacriaceae</taxon>
        <taxon>Armillaria</taxon>
    </lineage>
</organism>
<proteinExistence type="predicted"/>
<protein>
    <submittedName>
        <fullName evidence="2">Uncharacterized protein</fullName>
    </submittedName>
</protein>
<keyword evidence="1" id="KW-1133">Transmembrane helix</keyword>
<dbReference type="AlphaFoldDB" id="A0A2H3E6G4"/>
<accession>A0A2H3E6G4</accession>
<reference evidence="3" key="1">
    <citation type="journal article" date="2017" name="Nat. Ecol. Evol.">
        <title>Genome expansion and lineage-specific genetic innovations in the forest pathogenic fungi Armillaria.</title>
        <authorList>
            <person name="Sipos G."/>
            <person name="Prasanna A.N."/>
            <person name="Walter M.C."/>
            <person name="O'Connor E."/>
            <person name="Balint B."/>
            <person name="Krizsan K."/>
            <person name="Kiss B."/>
            <person name="Hess J."/>
            <person name="Varga T."/>
            <person name="Slot J."/>
            <person name="Riley R."/>
            <person name="Boka B."/>
            <person name="Rigling D."/>
            <person name="Barry K."/>
            <person name="Lee J."/>
            <person name="Mihaltcheva S."/>
            <person name="LaButti K."/>
            <person name="Lipzen A."/>
            <person name="Waldron R."/>
            <person name="Moloney N.M."/>
            <person name="Sperisen C."/>
            <person name="Kredics L."/>
            <person name="Vagvoelgyi C."/>
            <person name="Patrignani A."/>
            <person name="Fitzpatrick D."/>
            <person name="Nagy I."/>
            <person name="Doyle S."/>
            <person name="Anderson J.B."/>
            <person name="Grigoriev I.V."/>
            <person name="Gueldener U."/>
            <person name="Muensterkoetter M."/>
            <person name="Nagy L.G."/>
        </authorList>
    </citation>
    <scope>NUCLEOTIDE SEQUENCE [LARGE SCALE GENOMIC DNA]</scope>
    <source>
        <strain evidence="3">Ar21-2</strain>
    </source>
</reference>
<keyword evidence="1" id="KW-0812">Transmembrane</keyword>
<sequence length="239" mass="27137">METPPPDLPEDVKSAIFDKLDQELNCIFLQALLHGKVTLLLKISLLNYHFAGLYTGIVAVTLWSIFCSPKRSRSTLLRTIITTLYVLLTISFATDWEFERRAFIQYANSSHSIFMALVDDGMWWRTYYIVSGITGGISTFLIDTVIVGHLVSLTPQRGIQHLEDLALLEPLSPMASGSHINDMCHRRDGDFHSFTDEINKTRSFEAEIYWSLIYILLTLSTTIICTLQGRVLPEKRSTC</sequence>
<feature type="transmembrane region" description="Helical" evidence="1">
    <location>
        <begin position="127"/>
        <end position="151"/>
    </location>
</feature>
<evidence type="ECO:0000256" key="1">
    <source>
        <dbReference type="SAM" id="Phobius"/>
    </source>
</evidence>